<evidence type="ECO:0000256" key="11">
    <source>
        <dbReference type="ARBA" id="ARBA00023136"/>
    </source>
</evidence>
<keyword evidence="7" id="KW-0249">Electron transport</keyword>
<accession>T0KBJ7</accession>
<dbReference type="InterPro" id="IPR039261">
    <property type="entry name" value="FNR_nucleotide-bd"/>
</dbReference>
<feature type="transmembrane region" description="Helical" evidence="14">
    <location>
        <begin position="218"/>
        <end position="239"/>
    </location>
</feature>
<comment type="subcellular location">
    <subcellularLocation>
        <location evidence="1">Cell membrane</location>
        <topology evidence="1">Multi-pass membrane protein</topology>
    </subcellularLocation>
</comment>
<evidence type="ECO:0000256" key="3">
    <source>
        <dbReference type="ARBA" id="ARBA00012668"/>
    </source>
</evidence>
<dbReference type="AlphaFoldDB" id="T0KBJ7"/>
<comment type="caution">
    <text evidence="16">The sequence shown here is derived from an EMBL/GenBank/DDBJ whole genome shotgun (WGS) entry which is preliminary data.</text>
</comment>
<dbReference type="GO" id="GO:0052851">
    <property type="term" value="F:ferric-chelate reductase (NADPH) activity"/>
    <property type="evidence" value="ECO:0007669"/>
    <property type="project" value="UniProtKB-EC"/>
</dbReference>
<dbReference type="GO" id="GO:0005886">
    <property type="term" value="C:plasma membrane"/>
    <property type="evidence" value="ECO:0007669"/>
    <property type="project" value="UniProtKB-SubCell"/>
</dbReference>
<keyword evidence="4" id="KW-0813">Transport</keyword>
<keyword evidence="9" id="KW-0560">Oxidoreductase</keyword>
<keyword evidence="6 14" id="KW-0812">Transmembrane</keyword>
<dbReference type="SUPFAM" id="SSF52343">
    <property type="entry name" value="Ferredoxin reductase-like, C-terminal NADP-linked domain"/>
    <property type="match status" value="1"/>
</dbReference>
<evidence type="ECO:0000256" key="1">
    <source>
        <dbReference type="ARBA" id="ARBA00004651"/>
    </source>
</evidence>
<evidence type="ECO:0000313" key="16">
    <source>
        <dbReference type="EMBL" id="EQB52737.1"/>
    </source>
</evidence>
<feature type="transmembrane region" description="Helical" evidence="14">
    <location>
        <begin position="111"/>
        <end position="130"/>
    </location>
</feature>
<dbReference type="EC" id="1.16.1.9" evidence="3"/>
<comment type="similarity">
    <text evidence="2">Belongs to the ferric reductase (FRE) family.</text>
</comment>
<dbReference type="InterPro" id="IPR013130">
    <property type="entry name" value="Fe3_Rdtase_TM_dom"/>
</dbReference>
<evidence type="ECO:0000259" key="15">
    <source>
        <dbReference type="PROSITE" id="PS51384"/>
    </source>
</evidence>
<dbReference type="PANTHER" id="PTHR32361:SF9">
    <property type="entry name" value="FERRIC REDUCTASE TRANSMEMBRANE COMPONENT 3-RELATED"/>
    <property type="match status" value="1"/>
</dbReference>
<dbReference type="Gene3D" id="2.40.30.10">
    <property type="entry name" value="Translation factors"/>
    <property type="match status" value="1"/>
</dbReference>
<keyword evidence="5" id="KW-1003">Cell membrane</keyword>
<evidence type="ECO:0000256" key="14">
    <source>
        <dbReference type="SAM" id="Phobius"/>
    </source>
</evidence>
<reference evidence="17" key="1">
    <citation type="journal article" date="2013" name="Mol. Plant Microbe Interact.">
        <title>Global aspects of pacC regulation of pathogenicity genes in Colletotrichum gloeosporioides as revealed by transcriptome analysis.</title>
        <authorList>
            <person name="Alkan N."/>
            <person name="Meng X."/>
            <person name="Friedlander G."/>
            <person name="Reuveni E."/>
            <person name="Sukno S."/>
            <person name="Sherman A."/>
            <person name="Thon M."/>
            <person name="Fluhr R."/>
            <person name="Prusky D."/>
        </authorList>
    </citation>
    <scope>NUCLEOTIDE SEQUENCE [LARGE SCALE GENOMIC DNA]</scope>
    <source>
        <strain evidence="17">Cg-14</strain>
    </source>
</reference>
<dbReference type="InterPro" id="IPR051410">
    <property type="entry name" value="Ferric/Cupric_Reductase"/>
</dbReference>
<comment type="catalytic activity">
    <reaction evidence="13">
        <text>2 a Fe(II)-siderophore + NADP(+) + H(+) = 2 a Fe(III)-siderophore + NADPH</text>
        <dbReference type="Rhea" id="RHEA:28795"/>
        <dbReference type="Rhea" id="RHEA-COMP:11342"/>
        <dbReference type="Rhea" id="RHEA-COMP:11344"/>
        <dbReference type="ChEBI" id="CHEBI:15378"/>
        <dbReference type="ChEBI" id="CHEBI:29033"/>
        <dbReference type="ChEBI" id="CHEBI:29034"/>
        <dbReference type="ChEBI" id="CHEBI:57783"/>
        <dbReference type="ChEBI" id="CHEBI:58349"/>
        <dbReference type="EC" id="1.16.1.9"/>
    </reaction>
</comment>
<evidence type="ECO:0000256" key="4">
    <source>
        <dbReference type="ARBA" id="ARBA00022448"/>
    </source>
</evidence>
<evidence type="ECO:0000256" key="5">
    <source>
        <dbReference type="ARBA" id="ARBA00022475"/>
    </source>
</evidence>
<dbReference type="Proteomes" id="UP000015530">
    <property type="component" value="Unassembled WGS sequence"/>
</dbReference>
<dbReference type="GO" id="GO:0006826">
    <property type="term" value="P:iron ion transport"/>
    <property type="evidence" value="ECO:0007669"/>
    <property type="project" value="TreeGrafter"/>
</dbReference>
<dbReference type="EMBL" id="AMYD01001527">
    <property type="protein sequence ID" value="EQB52737.1"/>
    <property type="molecule type" value="Genomic_DNA"/>
</dbReference>
<keyword evidence="10" id="KW-0406">Ion transport</keyword>
<evidence type="ECO:0000256" key="7">
    <source>
        <dbReference type="ARBA" id="ARBA00022982"/>
    </source>
</evidence>
<dbReference type="InterPro" id="IPR017938">
    <property type="entry name" value="Riboflavin_synthase-like_b-brl"/>
</dbReference>
<dbReference type="PANTHER" id="PTHR32361">
    <property type="entry name" value="FERRIC/CUPRIC REDUCTASE TRANSMEMBRANE COMPONENT"/>
    <property type="match status" value="1"/>
</dbReference>
<evidence type="ECO:0000313" key="17">
    <source>
        <dbReference type="Proteomes" id="UP000015530"/>
    </source>
</evidence>
<dbReference type="GO" id="GO:0006879">
    <property type="term" value="P:intracellular iron ion homeostasis"/>
    <property type="evidence" value="ECO:0007669"/>
    <property type="project" value="TreeGrafter"/>
</dbReference>
<dbReference type="Gene3D" id="3.40.50.80">
    <property type="entry name" value="Nucleotide-binding domain of ferredoxin-NADP reductase (FNR) module"/>
    <property type="match status" value="1"/>
</dbReference>
<evidence type="ECO:0000256" key="8">
    <source>
        <dbReference type="ARBA" id="ARBA00022989"/>
    </source>
</evidence>
<dbReference type="SFLD" id="SFLDG01168">
    <property type="entry name" value="Ferric_reductase_subgroup_(FRE"/>
    <property type="match status" value="1"/>
</dbReference>
<dbReference type="Pfam" id="PF08030">
    <property type="entry name" value="NAD_binding_6"/>
    <property type="match status" value="1"/>
</dbReference>
<evidence type="ECO:0000256" key="6">
    <source>
        <dbReference type="ARBA" id="ARBA00022692"/>
    </source>
</evidence>
<evidence type="ECO:0000256" key="9">
    <source>
        <dbReference type="ARBA" id="ARBA00023002"/>
    </source>
</evidence>
<dbReference type="eggNOG" id="KOG0039">
    <property type="taxonomic scope" value="Eukaryota"/>
</dbReference>
<dbReference type="InterPro" id="IPR013121">
    <property type="entry name" value="Fe_red_NAD-bd_6"/>
</dbReference>
<dbReference type="PROSITE" id="PS51384">
    <property type="entry name" value="FAD_FR"/>
    <property type="match status" value="1"/>
</dbReference>
<feature type="transmembrane region" description="Helical" evidence="14">
    <location>
        <begin position="150"/>
        <end position="169"/>
    </location>
</feature>
<dbReference type="CDD" id="cd06186">
    <property type="entry name" value="NOX_Duox_like_FAD_NADP"/>
    <property type="match status" value="1"/>
</dbReference>
<dbReference type="HOGENOM" id="CLU_010365_6_0_1"/>
<dbReference type="STRING" id="1237896.T0KBJ7"/>
<feature type="domain" description="FAD-binding FR-type" evidence="15">
    <location>
        <begin position="273"/>
        <end position="413"/>
    </location>
</feature>
<evidence type="ECO:0000256" key="13">
    <source>
        <dbReference type="ARBA" id="ARBA00048483"/>
    </source>
</evidence>
<dbReference type="GO" id="GO:0015677">
    <property type="term" value="P:copper ion import"/>
    <property type="evidence" value="ECO:0007669"/>
    <property type="project" value="TreeGrafter"/>
</dbReference>
<keyword evidence="8 14" id="KW-1133">Transmembrane helix</keyword>
<feature type="transmembrane region" description="Helical" evidence="14">
    <location>
        <begin position="29"/>
        <end position="49"/>
    </location>
</feature>
<feature type="transmembrane region" description="Helical" evidence="14">
    <location>
        <begin position="181"/>
        <end position="198"/>
    </location>
</feature>
<proteinExistence type="inferred from homology"/>
<dbReference type="Pfam" id="PF08022">
    <property type="entry name" value="FAD_binding_8"/>
    <property type="match status" value="1"/>
</dbReference>
<protein>
    <recommendedName>
        <fullName evidence="3">ferric-chelate reductase (NADPH)</fullName>
        <ecNumber evidence="3">1.16.1.9</ecNumber>
    </recommendedName>
</protein>
<dbReference type="InterPro" id="IPR017927">
    <property type="entry name" value="FAD-bd_FR_type"/>
</dbReference>
<dbReference type="InterPro" id="IPR013112">
    <property type="entry name" value="FAD-bd_8"/>
</dbReference>
<keyword evidence="11 14" id="KW-0472">Membrane</keyword>
<name>T0KBJ7_COLGC</name>
<evidence type="ECO:0000256" key="12">
    <source>
        <dbReference type="ARBA" id="ARBA00023180"/>
    </source>
</evidence>
<evidence type="ECO:0000256" key="10">
    <source>
        <dbReference type="ARBA" id="ARBA00023065"/>
    </source>
</evidence>
<dbReference type="OrthoDB" id="3944240at2759"/>
<sequence>MDMSNMGGMSMDMGMNMFQTTNIELARDFWIIIGSVLGSIAVLRLLSLYQSRIRLRRLASGSIRHPTRPTNGFQKVFATMTALSREMSYPQLFISKAWLSWMSPPPLGRSLVLLVYWIIIAYMMAAGTAISDGYFWERIGFRNAWIATMQVPLVYLLASKYSVFGLVVGSGHERLNWLHRWVARTLLLSATVHGFYFYTEWVLADMVELQISMMGPMIRYGFAAWAILALQFITSLGPLRSLCYELFVAQHAISAVVFLWLLYVHVPSYAQAAIWVSVAALASDRLGRTVLLVRNNFQMSAGKRLGHPARVKISGSQTTVLTIEDINFSWQPGQHIYLWLPGVGPTQTHPYTIAGANRSTDKEKKAQNNSIQLVVRKHAGFSRRLHRFASQSDAQSKVLTAFVMGPYGHPPASSHYETLVLIAASTGASFTLSMLEGVIATDKKTCVTRVDFLIMTKEADEIALYIERLQELKAMVGRGSNCMELNVHIAVTGGVTSPSSSDLTRLVKDRPSSFASGDYDIEAEKAATKFSAMTDVEADGARQAYNNTGAGATSSAKINLSTSRPDISSFIREPIEAAGGESLVVICGGSSLVATVRNCVARLSDERAVHKGTGAQGICLHAEQYGF</sequence>
<gene>
    <name evidence="16" type="ORF">CGLO_07612</name>
</gene>
<dbReference type="OMA" id="FWTEWVR"/>
<organism evidence="16 17">
    <name type="scientific">Colletotrichum gloeosporioides (strain Cg-14)</name>
    <name type="common">Anthracnose fungus</name>
    <name type="synonym">Glomerella cingulata</name>
    <dbReference type="NCBI Taxonomy" id="1237896"/>
    <lineage>
        <taxon>Eukaryota</taxon>
        <taxon>Fungi</taxon>
        <taxon>Dikarya</taxon>
        <taxon>Ascomycota</taxon>
        <taxon>Pezizomycotina</taxon>
        <taxon>Sordariomycetes</taxon>
        <taxon>Hypocreomycetidae</taxon>
        <taxon>Glomerellales</taxon>
        <taxon>Glomerellaceae</taxon>
        <taxon>Colletotrichum</taxon>
        <taxon>Colletotrichum gloeosporioides species complex</taxon>
    </lineage>
</organism>
<evidence type="ECO:0000256" key="2">
    <source>
        <dbReference type="ARBA" id="ARBA00006278"/>
    </source>
</evidence>
<dbReference type="Pfam" id="PF01794">
    <property type="entry name" value="Ferric_reduct"/>
    <property type="match status" value="1"/>
</dbReference>
<dbReference type="SFLD" id="SFLDS00052">
    <property type="entry name" value="Ferric_Reductase_Domain"/>
    <property type="match status" value="1"/>
</dbReference>
<dbReference type="SUPFAM" id="SSF63380">
    <property type="entry name" value="Riboflavin synthase domain-like"/>
    <property type="match status" value="1"/>
</dbReference>
<keyword evidence="12" id="KW-0325">Glycoprotein</keyword>